<dbReference type="EMBL" id="DVJS01000021">
    <property type="protein sequence ID" value="HIS96503.1"/>
    <property type="molecule type" value="Genomic_DNA"/>
</dbReference>
<dbReference type="SUPFAM" id="SSF143243">
    <property type="entry name" value="Nqo5-like"/>
    <property type="match status" value="1"/>
</dbReference>
<accession>A0A9D1G3C9</accession>
<reference evidence="2" key="2">
    <citation type="journal article" date="2021" name="PeerJ">
        <title>Extensive microbial diversity within the chicken gut microbiome revealed by metagenomics and culture.</title>
        <authorList>
            <person name="Gilroy R."/>
            <person name="Ravi A."/>
            <person name="Getino M."/>
            <person name="Pursley I."/>
            <person name="Horton D.L."/>
            <person name="Alikhan N.F."/>
            <person name="Baker D."/>
            <person name="Gharbi K."/>
            <person name="Hall N."/>
            <person name="Watson M."/>
            <person name="Adriaenssens E.M."/>
            <person name="Foster-Nyarko E."/>
            <person name="Jarju S."/>
            <person name="Secka A."/>
            <person name="Antonio M."/>
            <person name="Oren A."/>
            <person name="Chaudhuri R.R."/>
            <person name="La Ragione R."/>
            <person name="Hildebrand F."/>
            <person name="Pallen M.J."/>
        </authorList>
    </citation>
    <scope>NUCLEOTIDE SEQUENCE</scope>
    <source>
        <strain evidence="2">ChiHecec3B27-6122</strain>
    </source>
</reference>
<organism evidence="2 3">
    <name type="scientific">Candidatus Scatomorpha pullistercoris</name>
    <dbReference type="NCBI Taxonomy" id="2840929"/>
    <lineage>
        <taxon>Bacteria</taxon>
        <taxon>Bacillati</taxon>
        <taxon>Bacillota</taxon>
        <taxon>Clostridia</taxon>
        <taxon>Eubacteriales</taxon>
        <taxon>Candidatus Scatomorpha</taxon>
    </lineage>
</organism>
<reference evidence="2" key="1">
    <citation type="submission" date="2020-10" db="EMBL/GenBank/DDBJ databases">
        <authorList>
            <person name="Gilroy R."/>
        </authorList>
    </citation>
    <scope>NUCLEOTIDE SEQUENCE</scope>
    <source>
        <strain evidence="2">ChiHecec3B27-6122</strain>
    </source>
</reference>
<dbReference type="AlphaFoldDB" id="A0A9D1G3C9"/>
<dbReference type="InterPro" id="IPR001268">
    <property type="entry name" value="NADH_UbQ_OxRdtase_30kDa_su"/>
</dbReference>
<name>A0A9D1G3C9_9FIRM</name>
<dbReference type="Pfam" id="PF00329">
    <property type="entry name" value="Complex1_30kDa"/>
    <property type="match status" value="1"/>
</dbReference>
<sequence length="134" mass="15597">MQEYRMTRITKEEIVPTALRMRHEGRWLVMIHGQVEPDGQVRVSYDYAVDPAVESYYVLGETVLPSISGIYDEAARWPECELHELMGLEFEGLDTSKRLFLPEDMLETQGKGHILVTPLSELREKRVEIMEKEE</sequence>
<dbReference type="Gene3D" id="3.30.460.80">
    <property type="entry name" value="NADH:ubiquinone oxidoreductase, 30kDa subunit"/>
    <property type="match status" value="1"/>
</dbReference>
<evidence type="ECO:0000259" key="1">
    <source>
        <dbReference type="Pfam" id="PF00329"/>
    </source>
</evidence>
<evidence type="ECO:0000313" key="3">
    <source>
        <dbReference type="Proteomes" id="UP000886876"/>
    </source>
</evidence>
<gene>
    <name evidence="2" type="ORF">IAD42_00850</name>
</gene>
<feature type="domain" description="NADH:ubiquinone oxidoreductase 30kDa subunit" evidence="1">
    <location>
        <begin position="9"/>
        <end position="109"/>
    </location>
</feature>
<dbReference type="GO" id="GO:0008137">
    <property type="term" value="F:NADH dehydrogenase (ubiquinone) activity"/>
    <property type="evidence" value="ECO:0007669"/>
    <property type="project" value="InterPro"/>
</dbReference>
<protein>
    <submittedName>
        <fullName evidence="2">NADH-quinone oxidoreductase subunit C</fullName>
    </submittedName>
</protein>
<evidence type="ECO:0000313" key="2">
    <source>
        <dbReference type="EMBL" id="HIS96503.1"/>
    </source>
</evidence>
<proteinExistence type="predicted"/>
<comment type="caution">
    <text evidence="2">The sequence shown here is derived from an EMBL/GenBank/DDBJ whole genome shotgun (WGS) entry which is preliminary data.</text>
</comment>
<dbReference type="InterPro" id="IPR037232">
    <property type="entry name" value="NADH_quin_OxRdtase_su_C/D-like"/>
</dbReference>
<dbReference type="Proteomes" id="UP000886876">
    <property type="component" value="Unassembled WGS sequence"/>
</dbReference>